<dbReference type="InterPro" id="IPR018060">
    <property type="entry name" value="HTH_AraC"/>
</dbReference>
<dbReference type="InterPro" id="IPR020449">
    <property type="entry name" value="Tscrpt_reg_AraC-type_HTH"/>
</dbReference>
<dbReference type="SUPFAM" id="SSF46689">
    <property type="entry name" value="Homeodomain-like"/>
    <property type="match status" value="1"/>
</dbReference>
<keyword evidence="2" id="KW-0238">DNA-binding</keyword>
<protein>
    <submittedName>
        <fullName evidence="5">Helix-turn-helix domain-containing protein</fullName>
    </submittedName>
</protein>
<proteinExistence type="predicted"/>
<dbReference type="PANTHER" id="PTHR46796:SF6">
    <property type="entry name" value="ARAC SUBFAMILY"/>
    <property type="match status" value="1"/>
</dbReference>
<dbReference type="PANTHER" id="PTHR46796">
    <property type="entry name" value="HTH-TYPE TRANSCRIPTIONAL ACTIVATOR RHAS-RELATED"/>
    <property type="match status" value="1"/>
</dbReference>
<reference evidence="6" key="1">
    <citation type="journal article" date="2019" name="Int. J. Syst. Evol. Microbiol.">
        <title>The Global Catalogue of Microorganisms (GCM) 10K type strain sequencing project: providing services to taxonomists for standard genome sequencing and annotation.</title>
        <authorList>
            <consortium name="The Broad Institute Genomics Platform"/>
            <consortium name="The Broad Institute Genome Sequencing Center for Infectious Disease"/>
            <person name="Wu L."/>
            <person name="Ma J."/>
        </authorList>
    </citation>
    <scope>NUCLEOTIDE SEQUENCE [LARGE SCALE GENOMIC DNA]</scope>
    <source>
        <strain evidence="6">JCM 18081</strain>
    </source>
</reference>
<dbReference type="Gene3D" id="1.10.10.60">
    <property type="entry name" value="Homeodomain-like"/>
    <property type="match status" value="1"/>
</dbReference>
<evidence type="ECO:0000313" key="5">
    <source>
        <dbReference type="EMBL" id="GAA4794209.1"/>
    </source>
</evidence>
<keyword evidence="3" id="KW-0804">Transcription</keyword>
<dbReference type="InterPro" id="IPR035418">
    <property type="entry name" value="AraC-bd_2"/>
</dbReference>
<dbReference type="PRINTS" id="PR00032">
    <property type="entry name" value="HTHARAC"/>
</dbReference>
<dbReference type="PROSITE" id="PS01124">
    <property type="entry name" value="HTH_ARAC_FAMILY_2"/>
    <property type="match status" value="1"/>
</dbReference>
<evidence type="ECO:0000256" key="3">
    <source>
        <dbReference type="ARBA" id="ARBA00023163"/>
    </source>
</evidence>
<evidence type="ECO:0000256" key="1">
    <source>
        <dbReference type="ARBA" id="ARBA00023015"/>
    </source>
</evidence>
<feature type="domain" description="HTH araC/xylS-type" evidence="4">
    <location>
        <begin position="213"/>
        <end position="314"/>
    </location>
</feature>
<dbReference type="Pfam" id="PF12833">
    <property type="entry name" value="HTH_18"/>
    <property type="match status" value="1"/>
</dbReference>
<name>A0ABP9BE70_9ACTN</name>
<dbReference type="InterPro" id="IPR050204">
    <property type="entry name" value="AraC_XylS_family_regulators"/>
</dbReference>
<keyword evidence="1" id="KW-0805">Transcription regulation</keyword>
<sequence length="321" mass="35208">MSPVLATASLPHEHRLGYWRDAVEQALMPVTMAMRGNGPFEGRIVAHRVGALRVTTVEADAYRVRRTAAHIARSPEPHLAVALQTSGTAVLAQDGREALADRGDLFVWDTTRPYSLDFPERFSTRVVHIPRHLLGVPDEDLRAVTGSVFATDQGCAAVLMPLLATVVSSAHAYSPVAANGLAGGLVDVFAALVAEHAEEAASGDWGTPNHLVLRVREHINAHLADPALSPESVARAHHISVRYLHRLFEEEGVTVSRFIRQRRLEECARELARRGRTAPTVSSIAQRWGFVNPTHFSRVFRGAYGLPPREWRTMRLAAGSQ</sequence>
<dbReference type="Proteomes" id="UP001501265">
    <property type="component" value="Unassembled WGS sequence"/>
</dbReference>
<dbReference type="Pfam" id="PF14525">
    <property type="entry name" value="AraC_binding_2"/>
    <property type="match status" value="1"/>
</dbReference>
<dbReference type="SMART" id="SM00342">
    <property type="entry name" value="HTH_ARAC"/>
    <property type="match status" value="1"/>
</dbReference>
<evidence type="ECO:0000256" key="2">
    <source>
        <dbReference type="ARBA" id="ARBA00023125"/>
    </source>
</evidence>
<evidence type="ECO:0000313" key="6">
    <source>
        <dbReference type="Proteomes" id="UP001501265"/>
    </source>
</evidence>
<comment type="caution">
    <text evidence="5">The sequence shown here is derived from an EMBL/GenBank/DDBJ whole genome shotgun (WGS) entry which is preliminary data.</text>
</comment>
<gene>
    <name evidence="5" type="ORF">GCM10023220_20520</name>
</gene>
<accession>A0ABP9BE70</accession>
<keyword evidence="6" id="KW-1185">Reference proteome</keyword>
<dbReference type="InterPro" id="IPR009057">
    <property type="entry name" value="Homeodomain-like_sf"/>
</dbReference>
<evidence type="ECO:0000259" key="4">
    <source>
        <dbReference type="PROSITE" id="PS01124"/>
    </source>
</evidence>
<organism evidence="5 6">
    <name type="scientific">Streptomyces ziwulingensis</name>
    <dbReference type="NCBI Taxonomy" id="1045501"/>
    <lineage>
        <taxon>Bacteria</taxon>
        <taxon>Bacillati</taxon>
        <taxon>Actinomycetota</taxon>
        <taxon>Actinomycetes</taxon>
        <taxon>Kitasatosporales</taxon>
        <taxon>Streptomycetaceae</taxon>
        <taxon>Streptomyces</taxon>
    </lineage>
</organism>
<dbReference type="RefSeq" id="WP_345618927.1">
    <property type="nucleotide sequence ID" value="NZ_BAABIG010000020.1"/>
</dbReference>
<dbReference type="EMBL" id="BAABIG010000020">
    <property type="protein sequence ID" value="GAA4794209.1"/>
    <property type="molecule type" value="Genomic_DNA"/>
</dbReference>